<dbReference type="InterPro" id="IPR035919">
    <property type="entry name" value="EAL_sf"/>
</dbReference>
<evidence type="ECO:0000259" key="1">
    <source>
        <dbReference type="PROSITE" id="PS50883"/>
    </source>
</evidence>
<dbReference type="PANTHER" id="PTHR33525">
    <property type="match status" value="1"/>
</dbReference>
<sequence>MTNSASLDQTNLPLRVRDFYLGRQPVLDRNQALYGYELLFLTGTHGAIGRSGVNPVPVAGGVPAAAGVPSPESAGLSATAAVIAHTAQLGLARAIGDACCFLNVDAEVLASDIFAFLPRERTVLEIAASVVPDADMLARLRELGTHGFRFSLDGLDNNHGDSNARLQRLLPSCSFVKLDLRRTPQAALATLVPHLQKLDKIVIADRVETREQYQASMDAGFDYFQGFYFARPAVLGGRKLSPSQSAVLQLMNQVTSDVDNADIERAVKRDATLALNLLRLVNTPAVGARQRIDSISQALLVLGRRQLQRWLQIMLYAEPSNHGHNQTPLLMLATTRARLMELLAQRLRPAQRSLGEIAFTVGIMSLMDVLFGIPMTDIVDQIPVSDEIRQALLKRSGFFGELLRLAENIESADSDDAVGDTVLPALKGLAISGDEMLELEMAAFQWTDTVVRYAI</sequence>
<dbReference type="KEGG" id="mfy:HH212_04380"/>
<reference evidence="3 4" key="1">
    <citation type="submission" date="2020-04" db="EMBL/GenBank/DDBJ databases">
        <title>Genome sequencing of novel species.</title>
        <authorList>
            <person name="Heo J."/>
            <person name="Kim S.-J."/>
            <person name="Kim J.-S."/>
            <person name="Hong S.-B."/>
            <person name="Kwon S.-W."/>
        </authorList>
    </citation>
    <scope>NUCLEOTIDE SEQUENCE [LARGE SCALE GENOMIC DNA]</scope>
    <source>
        <strain evidence="3 4">GN2-R2</strain>
    </source>
</reference>
<evidence type="ECO:0000313" key="3">
    <source>
        <dbReference type="EMBL" id="QJD99365.1"/>
    </source>
</evidence>
<protein>
    <submittedName>
        <fullName evidence="3">EAL domain-containing protein</fullName>
    </submittedName>
</protein>
<dbReference type="EMBL" id="CP051685">
    <property type="protein sequence ID" value="QJD99365.1"/>
    <property type="molecule type" value="Genomic_DNA"/>
</dbReference>
<dbReference type="Gene3D" id="3.20.20.450">
    <property type="entry name" value="EAL domain"/>
    <property type="match status" value="1"/>
</dbReference>
<gene>
    <name evidence="3" type="ORF">HH212_04380</name>
</gene>
<accession>A0A7Z2ZRE1</accession>
<dbReference type="PROSITE" id="PS51833">
    <property type="entry name" value="HDOD"/>
    <property type="match status" value="1"/>
</dbReference>
<dbReference type="AlphaFoldDB" id="A0A7Z2ZRE1"/>
<dbReference type="SUPFAM" id="SSF109604">
    <property type="entry name" value="HD-domain/PDEase-like"/>
    <property type="match status" value="1"/>
</dbReference>
<dbReference type="InterPro" id="IPR001633">
    <property type="entry name" value="EAL_dom"/>
</dbReference>
<proteinExistence type="predicted"/>
<organism evidence="3 4">
    <name type="scientific">Massilia forsythiae</name>
    <dbReference type="NCBI Taxonomy" id="2728020"/>
    <lineage>
        <taxon>Bacteria</taxon>
        <taxon>Pseudomonadati</taxon>
        <taxon>Pseudomonadota</taxon>
        <taxon>Betaproteobacteria</taxon>
        <taxon>Burkholderiales</taxon>
        <taxon>Oxalobacteraceae</taxon>
        <taxon>Telluria group</taxon>
        <taxon>Massilia</taxon>
    </lineage>
</organism>
<evidence type="ECO:0000259" key="2">
    <source>
        <dbReference type="PROSITE" id="PS51833"/>
    </source>
</evidence>
<dbReference type="InterPro" id="IPR014408">
    <property type="entry name" value="dGMP_Pdiesterase_EAL/HD-GYP"/>
</dbReference>
<dbReference type="PANTHER" id="PTHR33525:SF4">
    <property type="entry name" value="CYCLIC DI-GMP PHOSPHODIESTERASE CDGJ"/>
    <property type="match status" value="1"/>
</dbReference>
<dbReference type="PROSITE" id="PS50883">
    <property type="entry name" value="EAL"/>
    <property type="match status" value="1"/>
</dbReference>
<feature type="domain" description="EAL" evidence="1">
    <location>
        <begin position="1"/>
        <end position="246"/>
    </location>
</feature>
<dbReference type="SUPFAM" id="SSF141868">
    <property type="entry name" value="EAL domain-like"/>
    <property type="match status" value="1"/>
</dbReference>
<name>A0A7Z2ZRE1_9BURK</name>
<dbReference type="PIRSF" id="PIRSF003180">
    <property type="entry name" value="DiGMPpdiest_YuxH"/>
    <property type="match status" value="1"/>
</dbReference>
<keyword evidence="4" id="KW-1185">Reference proteome</keyword>
<dbReference type="InterPro" id="IPR052340">
    <property type="entry name" value="RNase_Y/CdgJ"/>
</dbReference>
<dbReference type="InterPro" id="IPR013976">
    <property type="entry name" value="HDOD"/>
</dbReference>
<dbReference type="SMART" id="SM00052">
    <property type="entry name" value="EAL"/>
    <property type="match status" value="1"/>
</dbReference>
<dbReference type="Proteomes" id="UP000502415">
    <property type="component" value="Chromosome"/>
</dbReference>
<feature type="domain" description="HDOD" evidence="2">
    <location>
        <begin position="240"/>
        <end position="428"/>
    </location>
</feature>
<evidence type="ECO:0000313" key="4">
    <source>
        <dbReference type="Proteomes" id="UP000502415"/>
    </source>
</evidence>
<dbReference type="Pfam" id="PF00563">
    <property type="entry name" value="EAL"/>
    <property type="match status" value="1"/>
</dbReference>
<dbReference type="Gene3D" id="1.10.3210.10">
    <property type="entry name" value="Hypothetical protein af1432"/>
    <property type="match status" value="1"/>
</dbReference>
<dbReference type="Pfam" id="PF08668">
    <property type="entry name" value="HDOD"/>
    <property type="match status" value="1"/>
</dbReference>
<dbReference type="RefSeq" id="WP_169434260.1">
    <property type="nucleotide sequence ID" value="NZ_CP051685.1"/>
</dbReference>